<dbReference type="WBParaSite" id="PS1159_v2.g18355.t1">
    <property type="protein sequence ID" value="PS1159_v2.g18355.t1"/>
    <property type="gene ID" value="PS1159_v2.g18355"/>
</dbReference>
<dbReference type="Proteomes" id="UP000887580">
    <property type="component" value="Unplaced"/>
</dbReference>
<sequence>MSKDEGWVEILFDEDVEGLTGGIETNNCFLQSIGNFRCSGLAFFRIAGNGFVICIGLDVDGKHGGGGAAIGEMDIGRGDDDFESSDDKLNFGFIGLTGVTSRSDILV</sequence>
<protein>
    <submittedName>
        <fullName evidence="2">Uncharacterized protein</fullName>
    </submittedName>
</protein>
<name>A0AC35FK31_9BILA</name>
<reference evidence="2" key="1">
    <citation type="submission" date="2022-11" db="UniProtKB">
        <authorList>
            <consortium name="WormBaseParasite"/>
        </authorList>
    </citation>
    <scope>IDENTIFICATION</scope>
</reference>
<proteinExistence type="predicted"/>
<evidence type="ECO:0000313" key="2">
    <source>
        <dbReference type="WBParaSite" id="PS1159_v2.g18355.t1"/>
    </source>
</evidence>
<organism evidence="1 2">
    <name type="scientific">Panagrolaimus sp. PS1159</name>
    <dbReference type="NCBI Taxonomy" id="55785"/>
    <lineage>
        <taxon>Eukaryota</taxon>
        <taxon>Metazoa</taxon>
        <taxon>Ecdysozoa</taxon>
        <taxon>Nematoda</taxon>
        <taxon>Chromadorea</taxon>
        <taxon>Rhabditida</taxon>
        <taxon>Tylenchina</taxon>
        <taxon>Panagrolaimomorpha</taxon>
        <taxon>Panagrolaimoidea</taxon>
        <taxon>Panagrolaimidae</taxon>
        <taxon>Panagrolaimus</taxon>
    </lineage>
</organism>
<evidence type="ECO:0000313" key="1">
    <source>
        <dbReference type="Proteomes" id="UP000887580"/>
    </source>
</evidence>
<accession>A0AC35FK31</accession>